<sequence length="434" mass="47090">MRALELSLLLTTLTAGGIVGGSALEDLRHKVQESEQESLELRAANTELARRLGRLEPLGQLDGRVAEVEALLAERDPQVDGRIRLTEASVAELRDELEAREVQLEEVVQQQHAAMDAMVSTRVDAVDRVLAERLSAELALLERSLESRLDDMSGQVSDALGVAEQGLSAIGELRDALPGEQDLGRLWRELVAPVVQIHGPYSVGSGVLLESRETEDGAVTHLLTAWHVVRDVQDDPADPITPVPVRIYLEGDALREETATVLAHDAVRDICLLRLDSNRAVPYGARLASLQSAKDIATFEPVYAVGCPLGTEPLPTAGEVATPTHVVDGVRYMMINAPTYIGNSGGGIFDGNSHELVGVFAKIYNHGTLRPTIVPHMGLVVPLEEIYTWLDDEGYDLIEESGSRHLVRVDPPLWPRTTSDDVGSGLFTAATVRD</sequence>
<organism evidence="2 3">
    <name type="scientific">Engelhardtia mirabilis</name>
    <dbReference type="NCBI Taxonomy" id="2528011"/>
    <lineage>
        <taxon>Bacteria</taxon>
        <taxon>Pseudomonadati</taxon>
        <taxon>Planctomycetota</taxon>
        <taxon>Planctomycetia</taxon>
        <taxon>Planctomycetia incertae sedis</taxon>
        <taxon>Engelhardtia</taxon>
    </lineage>
</organism>
<dbReference type="EMBL" id="CP036287">
    <property type="protein sequence ID" value="QDU69961.1"/>
    <property type="molecule type" value="Genomic_DNA"/>
</dbReference>
<feature type="coiled-coil region" evidence="1">
    <location>
        <begin position="83"/>
        <end position="151"/>
    </location>
</feature>
<dbReference type="AlphaFoldDB" id="A0A518BSL0"/>
<keyword evidence="1" id="KW-0175">Coiled coil</keyword>
<dbReference type="Pfam" id="PF13365">
    <property type="entry name" value="Trypsin_2"/>
    <property type="match status" value="1"/>
</dbReference>
<feature type="coiled-coil region" evidence="1">
    <location>
        <begin position="24"/>
        <end position="51"/>
    </location>
</feature>
<proteinExistence type="predicted"/>
<dbReference type="KEGG" id="pbap:Pla133_50840"/>
<evidence type="ECO:0000313" key="3">
    <source>
        <dbReference type="Proteomes" id="UP000316921"/>
    </source>
</evidence>
<keyword evidence="3" id="KW-1185">Reference proteome</keyword>
<dbReference type="RefSeq" id="WP_145070345.1">
    <property type="nucleotide sequence ID" value="NZ_CP036287.1"/>
</dbReference>
<dbReference type="InterPro" id="IPR043504">
    <property type="entry name" value="Peptidase_S1_PA_chymotrypsin"/>
</dbReference>
<protein>
    <recommendedName>
        <fullName evidence="4">Trypsin</fullName>
    </recommendedName>
</protein>
<reference evidence="2 3" key="1">
    <citation type="submission" date="2019-02" db="EMBL/GenBank/DDBJ databases">
        <title>Deep-cultivation of Planctomycetes and their phenomic and genomic characterization uncovers novel biology.</title>
        <authorList>
            <person name="Wiegand S."/>
            <person name="Jogler M."/>
            <person name="Boedeker C."/>
            <person name="Pinto D."/>
            <person name="Vollmers J."/>
            <person name="Rivas-Marin E."/>
            <person name="Kohn T."/>
            <person name="Peeters S.H."/>
            <person name="Heuer A."/>
            <person name="Rast P."/>
            <person name="Oberbeckmann S."/>
            <person name="Bunk B."/>
            <person name="Jeske O."/>
            <person name="Meyerdierks A."/>
            <person name="Storesund J.E."/>
            <person name="Kallscheuer N."/>
            <person name="Luecker S."/>
            <person name="Lage O.M."/>
            <person name="Pohl T."/>
            <person name="Merkel B.J."/>
            <person name="Hornburger P."/>
            <person name="Mueller R.-W."/>
            <person name="Bruemmer F."/>
            <person name="Labrenz M."/>
            <person name="Spormann A.M."/>
            <person name="Op den Camp H."/>
            <person name="Overmann J."/>
            <person name="Amann R."/>
            <person name="Jetten M.S.M."/>
            <person name="Mascher T."/>
            <person name="Medema M.H."/>
            <person name="Devos D.P."/>
            <person name="Kaster A.-K."/>
            <person name="Ovreas L."/>
            <person name="Rohde M."/>
            <person name="Galperin M.Y."/>
            <person name="Jogler C."/>
        </authorList>
    </citation>
    <scope>NUCLEOTIDE SEQUENCE [LARGE SCALE GENOMIC DNA]</scope>
    <source>
        <strain evidence="2 3">Pla133</strain>
    </source>
</reference>
<gene>
    <name evidence="2" type="ORF">Pla133_50840</name>
</gene>
<name>A0A518BSL0_9BACT</name>
<dbReference type="InterPro" id="IPR009003">
    <property type="entry name" value="Peptidase_S1_PA"/>
</dbReference>
<evidence type="ECO:0000256" key="1">
    <source>
        <dbReference type="SAM" id="Coils"/>
    </source>
</evidence>
<dbReference type="Gene3D" id="2.40.10.10">
    <property type="entry name" value="Trypsin-like serine proteases"/>
    <property type="match status" value="2"/>
</dbReference>
<dbReference type="Proteomes" id="UP000316921">
    <property type="component" value="Chromosome"/>
</dbReference>
<dbReference type="SUPFAM" id="SSF50494">
    <property type="entry name" value="Trypsin-like serine proteases"/>
    <property type="match status" value="1"/>
</dbReference>
<evidence type="ECO:0000313" key="2">
    <source>
        <dbReference type="EMBL" id="QDU69961.1"/>
    </source>
</evidence>
<accession>A0A518BSL0</accession>
<evidence type="ECO:0008006" key="4">
    <source>
        <dbReference type="Google" id="ProtNLM"/>
    </source>
</evidence>